<dbReference type="RefSeq" id="WP_006706152.1">
    <property type="nucleotide sequence ID" value="NZ_AGCA01000096.1"/>
</dbReference>
<dbReference type="Proteomes" id="UP000004116">
    <property type="component" value="Unassembled WGS sequence"/>
</dbReference>
<name>G2GXF8_9ENTR</name>
<evidence type="ECO:0000313" key="1">
    <source>
        <dbReference type="EMBL" id="EGY29573.1"/>
    </source>
</evidence>
<reference evidence="1 2" key="1">
    <citation type="journal article" date="2012" name="Genome Res.">
        <title>Genomic basis of endosymbiont-conferred protection against an insect parasitoid.</title>
        <authorList>
            <person name="Hansen A.K."/>
            <person name="Vorburger C."/>
            <person name="Moran N.A."/>
        </authorList>
    </citation>
    <scope>NUCLEOTIDE SEQUENCE [LARGE SCALE GENOMIC DNA]</scope>
    <source>
        <strain evidence="2">R5.15</strain>
    </source>
</reference>
<dbReference type="EMBL" id="AGCA01000096">
    <property type="protein sequence ID" value="EGY29573.1"/>
    <property type="molecule type" value="Genomic_DNA"/>
</dbReference>
<proteinExistence type="predicted"/>
<feature type="non-terminal residue" evidence="1">
    <location>
        <position position="1"/>
    </location>
</feature>
<gene>
    <name evidence="1" type="ORF">Rin_00004500</name>
</gene>
<dbReference type="AlphaFoldDB" id="G2GXF8"/>
<protein>
    <submittedName>
        <fullName evidence="1">Uncharacterized protein</fullName>
    </submittedName>
</protein>
<keyword evidence="2" id="KW-1185">Reference proteome</keyword>
<comment type="caution">
    <text evidence="1">The sequence shown here is derived from an EMBL/GenBank/DDBJ whole genome shotgun (WGS) entry which is preliminary data.</text>
</comment>
<accession>G2GXF8</accession>
<organism evidence="1 2">
    <name type="scientific">Candidatus Regiella insecticola 5.15</name>
    <dbReference type="NCBI Taxonomy" id="1005043"/>
    <lineage>
        <taxon>Bacteria</taxon>
        <taxon>Pseudomonadati</taxon>
        <taxon>Pseudomonadota</taxon>
        <taxon>Gammaproteobacteria</taxon>
        <taxon>Enterobacterales</taxon>
        <taxon>Enterobacteriaceae</taxon>
        <taxon>aphid secondary symbionts</taxon>
        <taxon>Candidatus Regiella</taxon>
    </lineage>
</organism>
<evidence type="ECO:0000313" key="2">
    <source>
        <dbReference type="Proteomes" id="UP000004116"/>
    </source>
</evidence>
<sequence length="184" mass="21135">TREEQLEAVWSMIKAEGIGPPPEGFEQLFKSDIRRLIEQKKDLFPQLLCRIPSQVLVNQGRYDVLTVTINDKEEKHEFPISPGIEGMPLVLQELMTMQGDTAAQVDELKKRMSCFDSVIEEEVMTLIATYRVQRADMMGYHRRFSHWRDTLSNPLEYQGIALGFQLIYDINANAKTILSLLCEG</sequence>